<keyword evidence="2" id="KW-1185">Reference proteome</keyword>
<protein>
    <submittedName>
        <fullName evidence="1">Uncharacterized protein</fullName>
    </submittedName>
</protein>
<reference evidence="1" key="1">
    <citation type="submission" date="2013-11" db="EMBL/GenBank/DDBJ databases">
        <title>Draft genome sequence of the broad-host-range Rhizobium sp. LPU83 strain, a member of the low-genetic diversity Oregon-like Rhizobium sp. group.</title>
        <authorList>
            <person name="Wibberg D."/>
            <person name="Puehler A."/>
            <person name="Schlueter A."/>
        </authorList>
    </citation>
    <scope>NUCLEOTIDE SEQUENCE [LARGE SCALE GENOMIC DNA]</scope>
    <source>
        <strain evidence="1">LPU83</strain>
        <plasmid evidence="1">pLPU83b</plasmid>
    </source>
</reference>
<organism evidence="1 2">
    <name type="scientific">Rhizobium favelukesii</name>
    <dbReference type="NCBI Taxonomy" id="348824"/>
    <lineage>
        <taxon>Bacteria</taxon>
        <taxon>Pseudomonadati</taxon>
        <taxon>Pseudomonadota</taxon>
        <taxon>Alphaproteobacteria</taxon>
        <taxon>Hyphomicrobiales</taxon>
        <taxon>Rhizobiaceae</taxon>
        <taxon>Rhizobium/Agrobacterium group</taxon>
        <taxon>Rhizobium</taxon>
    </lineage>
</organism>
<name>W6RG79_9HYPH</name>
<geneLocation type="plasmid" evidence="1">
    <name>pLPU83b</name>
</geneLocation>
<evidence type="ECO:0000313" key="2">
    <source>
        <dbReference type="Proteomes" id="UP000019443"/>
    </source>
</evidence>
<sequence>MSGHELERFLVANRRRKARRAKMQVEANHFSCLIHAAADHRLDIPDVIDPWNVANLTKDWDSPVLDGTVKRRQCKA</sequence>
<dbReference type="RefSeq" id="WP_024318926.1">
    <property type="nucleotide sequence ID" value="NZ_ATTO01000129.1"/>
</dbReference>
<gene>
    <name evidence="1" type="ORF">LPU83_pLPU83b_0234</name>
</gene>
<dbReference type="Proteomes" id="UP000019443">
    <property type="component" value="Unassembled WGS sequence"/>
</dbReference>
<keyword evidence="1" id="KW-0614">Plasmid</keyword>
<comment type="caution">
    <text evidence="1">The sequence shown here is derived from an EMBL/GenBank/DDBJ whole genome shotgun (WGS) entry which is preliminary data.</text>
</comment>
<evidence type="ECO:0000313" key="1">
    <source>
        <dbReference type="EMBL" id="CDM60227.1"/>
    </source>
</evidence>
<proteinExistence type="predicted"/>
<accession>W6RG79</accession>
<dbReference type="EMBL" id="CBYB010000021">
    <property type="protein sequence ID" value="CDM60227.1"/>
    <property type="molecule type" value="Genomic_DNA"/>
</dbReference>
<dbReference type="AlphaFoldDB" id="W6RG79"/>